<dbReference type="EMBL" id="JBGMDY010000008">
    <property type="protein sequence ID" value="KAL2324658.1"/>
    <property type="molecule type" value="Genomic_DNA"/>
</dbReference>
<reference evidence="1 2" key="1">
    <citation type="submission" date="2024-08" db="EMBL/GenBank/DDBJ databases">
        <title>Insights into the chromosomal genome structure of Flemingia macrophylla.</title>
        <authorList>
            <person name="Ding Y."/>
            <person name="Zhao Y."/>
            <person name="Bi W."/>
            <person name="Wu M."/>
            <person name="Zhao G."/>
            <person name="Gong Y."/>
            <person name="Li W."/>
            <person name="Zhang P."/>
        </authorList>
    </citation>
    <scope>NUCLEOTIDE SEQUENCE [LARGE SCALE GENOMIC DNA]</scope>
    <source>
        <strain evidence="1">DYQJB</strain>
        <tissue evidence="1">Leaf</tissue>
    </source>
</reference>
<sequence>MEKGIETYQYQRKVLSYDYKTNFTLVVSVSDKNGNVTMDMWSQNKGQDTK</sequence>
<organism evidence="1 2">
    <name type="scientific">Flemingia macrophylla</name>
    <dbReference type="NCBI Taxonomy" id="520843"/>
    <lineage>
        <taxon>Eukaryota</taxon>
        <taxon>Viridiplantae</taxon>
        <taxon>Streptophyta</taxon>
        <taxon>Embryophyta</taxon>
        <taxon>Tracheophyta</taxon>
        <taxon>Spermatophyta</taxon>
        <taxon>Magnoliopsida</taxon>
        <taxon>eudicotyledons</taxon>
        <taxon>Gunneridae</taxon>
        <taxon>Pentapetalae</taxon>
        <taxon>rosids</taxon>
        <taxon>fabids</taxon>
        <taxon>Fabales</taxon>
        <taxon>Fabaceae</taxon>
        <taxon>Papilionoideae</taxon>
        <taxon>50 kb inversion clade</taxon>
        <taxon>NPAAA clade</taxon>
        <taxon>indigoferoid/millettioid clade</taxon>
        <taxon>Phaseoleae</taxon>
        <taxon>Flemingia</taxon>
    </lineage>
</organism>
<evidence type="ECO:0000313" key="2">
    <source>
        <dbReference type="Proteomes" id="UP001603857"/>
    </source>
</evidence>
<evidence type="ECO:0000313" key="1">
    <source>
        <dbReference type="EMBL" id="KAL2324658.1"/>
    </source>
</evidence>
<gene>
    <name evidence="1" type="ORF">Fmac_023716</name>
</gene>
<keyword evidence="2" id="KW-1185">Reference proteome</keyword>
<dbReference type="AlphaFoldDB" id="A0ABD1LMA6"/>
<protein>
    <submittedName>
        <fullName evidence="1">Uncharacterized protein</fullName>
    </submittedName>
</protein>
<comment type="caution">
    <text evidence="1">The sequence shown here is derived from an EMBL/GenBank/DDBJ whole genome shotgun (WGS) entry which is preliminary data.</text>
</comment>
<accession>A0ABD1LMA6</accession>
<name>A0ABD1LMA6_9FABA</name>
<proteinExistence type="predicted"/>
<dbReference type="Proteomes" id="UP001603857">
    <property type="component" value="Unassembled WGS sequence"/>
</dbReference>